<evidence type="ECO:0000256" key="1">
    <source>
        <dbReference type="ARBA" id="ARBA00007401"/>
    </source>
</evidence>
<keyword evidence="2 6" id="KW-0732">Signal</keyword>
<dbReference type="InterPro" id="IPR008979">
    <property type="entry name" value="Galactose-bd-like_sf"/>
</dbReference>
<dbReference type="Pfam" id="PF00041">
    <property type="entry name" value="fn3"/>
    <property type="match status" value="1"/>
</dbReference>
<keyword evidence="10" id="KW-1185">Reference proteome</keyword>
<dbReference type="InterPro" id="IPR017853">
    <property type="entry name" value="GH"/>
</dbReference>
<dbReference type="SUPFAM" id="SSF49785">
    <property type="entry name" value="Galactose-binding domain-like"/>
    <property type="match status" value="1"/>
</dbReference>
<evidence type="ECO:0000259" key="7">
    <source>
        <dbReference type="PROSITE" id="PS50853"/>
    </source>
</evidence>
<dbReference type="InterPro" id="IPR006103">
    <property type="entry name" value="Glyco_hydro_2_cat"/>
</dbReference>
<dbReference type="PRINTS" id="PR00132">
    <property type="entry name" value="GLHYDRLASE2"/>
</dbReference>
<dbReference type="GO" id="GO:0005975">
    <property type="term" value="P:carbohydrate metabolic process"/>
    <property type="evidence" value="ECO:0007669"/>
    <property type="project" value="InterPro"/>
</dbReference>
<comment type="caution">
    <text evidence="9">The sequence shown here is derived from an EMBL/GenBank/DDBJ whole genome shotgun (WGS) entry which is preliminary data.</text>
</comment>
<dbReference type="InterPro" id="IPR036116">
    <property type="entry name" value="FN3_sf"/>
</dbReference>
<keyword evidence="4" id="KW-0378">Hydrolase</keyword>
<feature type="domain" description="SLH" evidence="8">
    <location>
        <begin position="2198"/>
        <end position="2256"/>
    </location>
</feature>
<dbReference type="SUPFAM" id="SSF51445">
    <property type="entry name" value="(Trans)glycosidases"/>
    <property type="match status" value="1"/>
</dbReference>
<dbReference type="Gene3D" id="2.60.40.1220">
    <property type="match status" value="1"/>
</dbReference>
<dbReference type="PROSITE" id="PS51272">
    <property type="entry name" value="SLH"/>
    <property type="match status" value="2"/>
</dbReference>
<evidence type="ECO:0000259" key="8">
    <source>
        <dbReference type="PROSITE" id="PS51272"/>
    </source>
</evidence>
<dbReference type="Gene3D" id="2.60.40.10">
    <property type="entry name" value="Immunoglobulins"/>
    <property type="match status" value="4"/>
</dbReference>
<dbReference type="Pfam" id="PF02836">
    <property type="entry name" value="Glyco_hydro_2_C"/>
    <property type="match status" value="1"/>
</dbReference>
<keyword evidence="5" id="KW-0326">Glycosidase</keyword>
<dbReference type="GO" id="GO:0004553">
    <property type="term" value="F:hydrolase activity, hydrolyzing O-glycosyl compounds"/>
    <property type="evidence" value="ECO:0007669"/>
    <property type="project" value="InterPro"/>
</dbReference>
<dbReference type="Pfam" id="PF13205">
    <property type="entry name" value="Big_5"/>
    <property type="match status" value="1"/>
</dbReference>
<comment type="similarity">
    <text evidence="1">Belongs to the glycosyl hydrolase 2 family.</text>
</comment>
<dbReference type="Pfam" id="PF00703">
    <property type="entry name" value="Glyco_hydro_2"/>
    <property type="match status" value="1"/>
</dbReference>
<dbReference type="Pfam" id="PF07554">
    <property type="entry name" value="FIVAR"/>
    <property type="match status" value="1"/>
</dbReference>
<dbReference type="InterPro" id="IPR006102">
    <property type="entry name" value="Ig-like_GH2"/>
</dbReference>
<dbReference type="RefSeq" id="WP_186918696.1">
    <property type="nucleotide sequence ID" value="NZ_JACOPQ010000003.1"/>
</dbReference>
<dbReference type="PROSITE" id="PS50853">
    <property type="entry name" value="FN3"/>
    <property type="match status" value="2"/>
</dbReference>
<feature type="chain" id="PRO_5035235438" evidence="6">
    <location>
        <begin position="31"/>
        <end position="2256"/>
    </location>
</feature>
<accession>A0A8J6MCK1</accession>
<proteinExistence type="inferred from homology"/>
<dbReference type="Gene3D" id="1.20.1270.70">
    <property type="entry name" value="Designed single chain three-helix bundle"/>
    <property type="match status" value="1"/>
</dbReference>
<evidence type="ECO:0000256" key="2">
    <source>
        <dbReference type="ARBA" id="ARBA00022729"/>
    </source>
</evidence>
<evidence type="ECO:0000313" key="10">
    <source>
        <dbReference type="Proteomes" id="UP000607645"/>
    </source>
</evidence>
<dbReference type="InterPro" id="IPR006104">
    <property type="entry name" value="Glyco_hydro_2_N"/>
</dbReference>
<dbReference type="PANTHER" id="PTHR42732">
    <property type="entry name" value="BETA-GALACTOSIDASE"/>
    <property type="match status" value="1"/>
</dbReference>
<evidence type="ECO:0000313" key="9">
    <source>
        <dbReference type="EMBL" id="MBC5736384.1"/>
    </source>
</evidence>
<evidence type="ECO:0000256" key="5">
    <source>
        <dbReference type="ARBA" id="ARBA00023295"/>
    </source>
</evidence>
<gene>
    <name evidence="9" type="ORF">H8S62_05095</name>
</gene>
<dbReference type="EMBL" id="JACOPQ010000003">
    <property type="protein sequence ID" value="MBC5736384.1"/>
    <property type="molecule type" value="Genomic_DNA"/>
</dbReference>
<dbReference type="SUPFAM" id="SSF49303">
    <property type="entry name" value="beta-Galactosidase/glucuronidase domain"/>
    <property type="match status" value="1"/>
</dbReference>
<feature type="domain" description="Fibronectin type-III" evidence="7">
    <location>
        <begin position="1549"/>
        <end position="1639"/>
    </location>
</feature>
<dbReference type="InterPro" id="IPR003961">
    <property type="entry name" value="FN3_dom"/>
</dbReference>
<feature type="signal peptide" evidence="6">
    <location>
        <begin position="1"/>
        <end position="30"/>
    </location>
</feature>
<dbReference type="InterPro" id="IPR051913">
    <property type="entry name" value="GH2_Domain-Containing"/>
</dbReference>
<dbReference type="PROSITE" id="PS51257">
    <property type="entry name" value="PROKAR_LIPOPROTEIN"/>
    <property type="match status" value="1"/>
</dbReference>
<reference evidence="9" key="1">
    <citation type="submission" date="2020-08" db="EMBL/GenBank/DDBJ databases">
        <title>Genome public.</title>
        <authorList>
            <person name="Liu C."/>
            <person name="Sun Q."/>
        </authorList>
    </citation>
    <scope>NUCLEOTIDE SEQUENCE</scope>
    <source>
        <strain evidence="9">NSJ-52</strain>
    </source>
</reference>
<dbReference type="Gene3D" id="2.60.120.260">
    <property type="entry name" value="Galactose-binding domain-like"/>
    <property type="match status" value="1"/>
</dbReference>
<name>A0A8J6MCK1_9FIRM</name>
<dbReference type="Pfam" id="PF00395">
    <property type="entry name" value="SLH"/>
    <property type="match status" value="2"/>
</dbReference>
<dbReference type="Pfam" id="PF13385">
    <property type="entry name" value="Laminin_G_3"/>
    <property type="match status" value="1"/>
</dbReference>
<dbReference type="InterPro" id="IPR013783">
    <property type="entry name" value="Ig-like_fold"/>
</dbReference>
<dbReference type="InterPro" id="IPR006101">
    <property type="entry name" value="Glyco_hydro_2"/>
</dbReference>
<protein>
    <submittedName>
        <fullName evidence="9">Ig-like domain-containing protein</fullName>
    </submittedName>
</protein>
<evidence type="ECO:0000256" key="6">
    <source>
        <dbReference type="SAM" id="SignalP"/>
    </source>
</evidence>
<dbReference type="SUPFAM" id="SSF49899">
    <property type="entry name" value="Concanavalin A-like lectins/glucanases"/>
    <property type="match status" value="2"/>
</dbReference>
<dbReference type="SMART" id="SM00060">
    <property type="entry name" value="FN3"/>
    <property type="match status" value="3"/>
</dbReference>
<feature type="domain" description="Fibronectin type-III" evidence="7">
    <location>
        <begin position="1367"/>
        <end position="1454"/>
    </location>
</feature>
<dbReference type="Proteomes" id="UP000607645">
    <property type="component" value="Unassembled WGS sequence"/>
</dbReference>
<dbReference type="CDD" id="cd00063">
    <property type="entry name" value="FN3"/>
    <property type="match status" value="2"/>
</dbReference>
<dbReference type="InterPro" id="IPR013320">
    <property type="entry name" value="ConA-like_dom_sf"/>
</dbReference>
<evidence type="ECO:0000256" key="4">
    <source>
        <dbReference type="ARBA" id="ARBA00022801"/>
    </source>
</evidence>
<dbReference type="InterPro" id="IPR001119">
    <property type="entry name" value="SLH_dom"/>
</dbReference>
<dbReference type="Gene3D" id="3.20.20.80">
    <property type="entry name" value="Glycosidases"/>
    <property type="match status" value="1"/>
</dbReference>
<dbReference type="PANTHER" id="PTHR42732:SF1">
    <property type="entry name" value="BETA-MANNOSIDASE"/>
    <property type="match status" value="1"/>
</dbReference>
<dbReference type="InterPro" id="IPR036156">
    <property type="entry name" value="Beta-gal/glucu_dom_sf"/>
</dbReference>
<dbReference type="InterPro" id="IPR032812">
    <property type="entry name" value="SbsA_Ig"/>
</dbReference>
<keyword evidence="3" id="KW-0677">Repeat</keyword>
<dbReference type="Gene3D" id="2.60.120.560">
    <property type="entry name" value="Exo-inulinase, domain 1"/>
    <property type="match status" value="3"/>
</dbReference>
<organism evidence="9 10">
    <name type="scientific">Lawsonibacter faecis</name>
    <dbReference type="NCBI Taxonomy" id="2763052"/>
    <lineage>
        <taxon>Bacteria</taxon>
        <taxon>Bacillati</taxon>
        <taxon>Bacillota</taxon>
        <taxon>Clostridia</taxon>
        <taxon>Eubacteriales</taxon>
        <taxon>Oscillospiraceae</taxon>
        <taxon>Lawsonibacter</taxon>
    </lineage>
</organism>
<feature type="domain" description="SLH" evidence="8">
    <location>
        <begin position="2089"/>
        <end position="2152"/>
    </location>
</feature>
<dbReference type="SUPFAM" id="SSF49265">
    <property type="entry name" value="Fibronectin type III"/>
    <property type="match status" value="2"/>
</dbReference>
<evidence type="ECO:0000256" key="3">
    <source>
        <dbReference type="ARBA" id="ARBA00022737"/>
    </source>
</evidence>
<dbReference type="InterPro" id="IPR014755">
    <property type="entry name" value="Cu-Rt/internalin_Ig-like"/>
</dbReference>
<sequence length="2256" mass="240052">MKKHQKQALSLFLSICLALSCLGGAVPAMAAGAEENPEHGDLLYSSDFSDESAITGWLNPNQFIVEDGVLKGANAEGAVCVGLPEALSGGDYVVSAEVKATEIHPDKGSSAGIVFRAGSGESFFHFRLNSNKQEGMDAQLFRWASGKSSQLAKTKFDWEADRVYTMTAVADGAVIRCYVDGELVADYTDSSYDGAESGEAAGVGFRLWGCSAEFDNLTVSALPAPEPPDGPTPAAVLTAPEENAALPSDTTEITLAGMVSGAERAVIQVNGAEAEALALERDGTFTHRITDMTPGRYTVKVTAAGETGKTAEAVRSFRILYPAPEGAYTFEEPDALAGWTGDAGSYRIAERDGGNHILQGTNSGSALLLAPGRPERDSYRICADVSVTSASHTCAGILFRYADGENYWYFRLDSGGKAILYQNAQGSWSGFGSTDVGWAVNETYRLAVEADGPYIKCYVDGKLAIQHTDEGYRQPQASGQVGFRLVKCTAEFDNLSLGEVSRPSVTITVPAGTVTSMPVSLSGTAAEAGSVELTLRKDGQVQKTLNAPVLADGTYAMEAYLPSGTYTAEAVAVSKGGAGRSDTVESKPFTVALPAAALTAELARSMQAAVDEPVRVVFSAPVDAATLDGVTLKRGGETVAASAAVDPEDVDARTAVITPDEALSADTEYQVVIGAGVRDVMGNGVSEAPLTLTFRTEKDINALPLLDSGRGEDVLSLNGMWDFKTDPDKLGEAARWYMPENTGGWDTLAVPGNWDIENDYAHYKGSAWYARAFDVPEQYAGYPVYLEMTAVYHNCKIWLNGHEVGTHDGGYTTFRFRVDQYLNFGQAENTIAVLVDNTYSVGAWWKWGGISGGAVLRVNNAVRLDWQHISTEQDFAAKTAVLSLEYKLTSQATGEKNYLLVSRVFDRATGEQVGEIATPAAVRPGTQRISAAMELEEVKFWHFDDPNLYTVETRLLDGEDVVHSVEDNIGVREIAIDDTHFYLNGEALRLTGADRVWDDRVNGQTEPDYVVMRDIDYMKSMGMNCARMSHVPMSENLLDYCDEVGFLLICESNVWGGPPPKDAEHGYRSVPWYTEMIERDYNHPSIFAWSIGNEMHGGSAATQEYARFMHGYIKENLDATRLVTEVSLSAQNPNNPENAQGDSVYYADFICCNFYGGFRDNVLRVRNTYPDKPIFITEYGNGQTSEIPDRAVINPQAILDQWGDLPYVFGAAIWTLNDYRSDYGGTPLGQNRVWGVTTVWGDKKIGFEALRKASSPVAELSAVTSGDTRTEGATAVLLLQMRVRDIAEELPACALRGATLKWEALDAAGAVAASGLSAVPDMAPDGGVYPATAFATVPAGGLGAVRATVIDSLGYEIAETVEYLQAPAVAPSLTAVIAGGGSARVIFEGVDNAEQYAVTAQGGGKTATVTTALNRYADFTGLTPGETYSFTVSARNAAGQGPASPAVSALPNASAGVLPPVIWHTEPVEGGFFVGYSVKDAGDTYELRWGTESGNYTDTVAFATEGGVKISGRPGGETYYYQLRSISGGEASAWSQEIAVTTETARQARPVPVVRGAAAGENAVSLTIDPVWKATGYTVKYGTDPAALTEAVYVNRAEVDQLMISGLETDTTYYFAAAAHNGDVVSPFSAPVSAATRAESGQAAAVAVVEDANLRFPFYQERAELHISALSFFEEPQTLTVRAEDLPAGVTVPDEMHFVAEQGVQTGYTVPVTVSREAVRGRHSIRVSVLNGAKVLTEKAVVLDLLDCEILFRDDFDADTGGDYASAGRGSFAVAEGRMSLVPDAATSSLLVTAGDAEWTDCVVESEMTMSGSANATSAGILFRYQDEKNFCHARIDETGGNCSLQVYQWVGGQGANLASVPVPTARDGVYRLRVEVTGAAARAYLNDELTAEVTVAPSSGGAGFRAYGRTASYENLYVYRVIADKSALRALVDDCENYDESGYTADSWSAFAAALSAAQAALDRENAAQEEIDAAYAALEGATAALEEAPYAGAPLSPTVTRTRTLPDGTRIVTVTDRRTGAVTARIELPPGMEEAVVTVPVKGAGPDTVAISVDREGNETVVAWSVPVDGGIRLKVTGSVSLRFAQTQTGFDDVPADAWFAGGAAFTAARALFRGTGGGSFSPDALMTRSMLITVLYRLDGEENGSGGGTWYSAAVDWAGAKGISDGACLDDAVTREQLVTMLYRYAGSPEAAAPTAEFPDAGELSPWAADAAAWAVNGGLLTGRDGGRLEPRGSATRGEVAEILMRFIRAQLR</sequence>
<dbReference type="Pfam" id="PF02837">
    <property type="entry name" value="Glyco_hydro_2_N"/>
    <property type="match status" value="1"/>
</dbReference>